<dbReference type="InterPro" id="IPR006091">
    <property type="entry name" value="Acyl-CoA_Oxase/DH_mid-dom"/>
</dbReference>
<proteinExistence type="inferred from homology"/>
<evidence type="ECO:0000256" key="5">
    <source>
        <dbReference type="ARBA" id="ARBA00023002"/>
    </source>
</evidence>
<gene>
    <name evidence="9" type="ORF">LPC04_08150</name>
</gene>
<dbReference type="EMBL" id="JAJLJH010000001">
    <property type="protein sequence ID" value="MCK9685679.1"/>
    <property type="molecule type" value="Genomic_DNA"/>
</dbReference>
<keyword evidence="10" id="KW-1185">Reference proteome</keyword>
<protein>
    <submittedName>
        <fullName evidence="9">Acyl-CoA dehydrogenase family protein</fullName>
    </submittedName>
</protein>
<dbReference type="Gene3D" id="2.40.110.10">
    <property type="entry name" value="Butyryl-CoA Dehydrogenase, subunit A, domain 2"/>
    <property type="match status" value="1"/>
</dbReference>
<dbReference type="InterPro" id="IPR013786">
    <property type="entry name" value="AcylCoA_DH/ox_N"/>
</dbReference>
<comment type="similarity">
    <text evidence="2">Belongs to the acyl-CoA dehydrogenase family.</text>
</comment>
<feature type="domain" description="Acyl-CoA dehydrogenase/oxidase C-terminal" evidence="6">
    <location>
        <begin position="232"/>
        <end position="381"/>
    </location>
</feature>
<accession>A0A9X1YG19</accession>
<dbReference type="Pfam" id="PF00441">
    <property type="entry name" value="Acyl-CoA_dh_1"/>
    <property type="match status" value="1"/>
</dbReference>
<dbReference type="InterPro" id="IPR009100">
    <property type="entry name" value="AcylCoA_DH/oxidase_NM_dom_sf"/>
</dbReference>
<evidence type="ECO:0000313" key="9">
    <source>
        <dbReference type="EMBL" id="MCK9685679.1"/>
    </source>
</evidence>
<reference evidence="9" key="1">
    <citation type="submission" date="2021-11" db="EMBL/GenBank/DDBJ databases">
        <title>BS-T2-15 a new species belonging to the Comamonadaceae family isolated from the soil of a French oak forest.</title>
        <authorList>
            <person name="Mieszkin S."/>
            <person name="Alain K."/>
        </authorList>
    </citation>
    <scope>NUCLEOTIDE SEQUENCE</scope>
    <source>
        <strain evidence="9">BS-T2-15</strain>
    </source>
</reference>
<keyword evidence="4" id="KW-0274">FAD</keyword>
<dbReference type="SUPFAM" id="SSF47203">
    <property type="entry name" value="Acyl-CoA dehydrogenase C-terminal domain-like"/>
    <property type="match status" value="1"/>
</dbReference>
<comment type="caution">
    <text evidence="9">The sequence shown here is derived from an EMBL/GenBank/DDBJ whole genome shotgun (WGS) entry which is preliminary data.</text>
</comment>
<organism evidence="9 10">
    <name type="scientific">Scleromatobacter humisilvae</name>
    <dbReference type="NCBI Taxonomy" id="2897159"/>
    <lineage>
        <taxon>Bacteria</taxon>
        <taxon>Pseudomonadati</taxon>
        <taxon>Pseudomonadota</taxon>
        <taxon>Betaproteobacteria</taxon>
        <taxon>Burkholderiales</taxon>
        <taxon>Sphaerotilaceae</taxon>
        <taxon>Scleromatobacter</taxon>
    </lineage>
</organism>
<dbReference type="InterPro" id="IPR009075">
    <property type="entry name" value="AcylCo_DH/oxidase_C"/>
</dbReference>
<evidence type="ECO:0000259" key="8">
    <source>
        <dbReference type="Pfam" id="PF02771"/>
    </source>
</evidence>
<feature type="domain" description="Acyl-CoA dehydrogenase/oxidase N-terminal" evidence="8">
    <location>
        <begin position="7"/>
        <end position="120"/>
    </location>
</feature>
<evidence type="ECO:0000256" key="3">
    <source>
        <dbReference type="ARBA" id="ARBA00022630"/>
    </source>
</evidence>
<dbReference type="AlphaFoldDB" id="A0A9X1YG19"/>
<dbReference type="Proteomes" id="UP001139353">
    <property type="component" value="Unassembled WGS sequence"/>
</dbReference>
<dbReference type="Pfam" id="PF02771">
    <property type="entry name" value="Acyl-CoA_dh_N"/>
    <property type="match status" value="1"/>
</dbReference>
<keyword evidence="5" id="KW-0560">Oxidoreductase</keyword>
<dbReference type="RefSeq" id="WP_275681675.1">
    <property type="nucleotide sequence ID" value="NZ_JAJLJH010000001.1"/>
</dbReference>
<dbReference type="GO" id="GO:0050660">
    <property type="term" value="F:flavin adenine dinucleotide binding"/>
    <property type="evidence" value="ECO:0007669"/>
    <property type="project" value="InterPro"/>
</dbReference>
<evidence type="ECO:0000256" key="1">
    <source>
        <dbReference type="ARBA" id="ARBA00001974"/>
    </source>
</evidence>
<evidence type="ECO:0000259" key="6">
    <source>
        <dbReference type="Pfam" id="PF00441"/>
    </source>
</evidence>
<dbReference type="InterPro" id="IPR036250">
    <property type="entry name" value="AcylCo_DH-like_C"/>
</dbReference>
<keyword evidence="3" id="KW-0285">Flavoprotein</keyword>
<feature type="domain" description="Acyl-CoA oxidase/dehydrogenase middle" evidence="7">
    <location>
        <begin position="124"/>
        <end position="208"/>
    </location>
</feature>
<evidence type="ECO:0000259" key="7">
    <source>
        <dbReference type="Pfam" id="PF02770"/>
    </source>
</evidence>
<evidence type="ECO:0000256" key="2">
    <source>
        <dbReference type="ARBA" id="ARBA00009347"/>
    </source>
</evidence>
<name>A0A9X1YG19_9BURK</name>
<dbReference type="Pfam" id="PF02770">
    <property type="entry name" value="Acyl-CoA_dh_M"/>
    <property type="match status" value="1"/>
</dbReference>
<dbReference type="InterPro" id="IPR046373">
    <property type="entry name" value="Acyl-CoA_Oxase/DH_mid-dom_sf"/>
</dbReference>
<sequence>MDLTFTNDDANFREDARTWLRQNLPTERRPHSGQALRDFDTDWQRRQFEGGWAGVSWPKEYGGLGLPLVRQLIWYEEYARSGAPDNHLCFVALNHGGPTLIARGNDDQKRYHLPKILSGEVIWCQGFSEPNAGSDLASLKTRARIDGDHLVVNGSKIWTSHGHLSDWQELLVRTDPDAPKHKGISWVICDMKTPGITLRPIEIMTSPNQVHFVQCFYDDVRIPLANVVGELNDGWNVAMSTLGFERGTAQIKDQIRYAFLVEHMIQEARKRLGSDCPLSRDEIGARLAQLRADMAAARAMTYMVVSRAEAGLQGSESSLMRAMVGEVQQRARRLALDVLGPDMLENPEDNDWVYYYLRSFSITIAAGTAQIQRNIIGERVLGLPR</sequence>
<dbReference type="InterPro" id="IPR052161">
    <property type="entry name" value="Mycobact_Acyl-CoA_DH"/>
</dbReference>
<dbReference type="GO" id="GO:0016627">
    <property type="term" value="F:oxidoreductase activity, acting on the CH-CH group of donors"/>
    <property type="evidence" value="ECO:0007669"/>
    <property type="project" value="InterPro"/>
</dbReference>
<dbReference type="SUPFAM" id="SSF56645">
    <property type="entry name" value="Acyl-CoA dehydrogenase NM domain-like"/>
    <property type="match status" value="1"/>
</dbReference>
<evidence type="ECO:0000256" key="4">
    <source>
        <dbReference type="ARBA" id="ARBA00022827"/>
    </source>
</evidence>
<comment type="cofactor">
    <cofactor evidence="1">
        <name>FAD</name>
        <dbReference type="ChEBI" id="CHEBI:57692"/>
    </cofactor>
</comment>
<dbReference type="Gene3D" id="1.10.540.10">
    <property type="entry name" value="Acyl-CoA dehydrogenase/oxidase, N-terminal domain"/>
    <property type="match status" value="1"/>
</dbReference>
<dbReference type="InterPro" id="IPR037069">
    <property type="entry name" value="AcylCoA_DH/ox_N_sf"/>
</dbReference>
<dbReference type="PANTHER" id="PTHR43292">
    <property type="entry name" value="ACYL-COA DEHYDROGENASE"/>
    <property type="match status" value="1"/>
</dbReference>
<dbReference type="Gene3D" id="1.20.140.10">
    <property type="entry name" value="Butyryl-CoA Dehydrogenase, subunit A, domain 3"/>
    <property type="match status" value="1"/>
</dbReference>
<evidence type="ECO:0000313" key="10">
    <source>
        <dbReference type="Proteomes" id="UP001139353"/>
    </source>
</evidence>
<dbReference type="PANTHER" id="PTHR43292:SF3">
    <property type="entry name" value="ACYL-COA DEHYDROGENASE FADE29"/>
    <property type="match status" value="1"/>
</dbReference>
<dbReference type="GO" id="GO:0005886">
    <property type="term" value="C:plasma membrane"/>
    <property type="evidence" value="ECO:0007669"/>
    <property type="project" value="TreeGrafter"/>
</dbReference>
<dbReference type="FunFam" id="2.40.110.10:FF:000011">
    <property type="entry name" value="Acyl-CoA dehydrogenase FadE34"/>
    <property type="match status" value="1"/>
</dbReference>